<gene>
    <name evidence="1" type="ORF">BP6252_04481</name>
</gene>
<keyword evidence="2" id="KW-1185">Reference proteome</keyword>
<dbReference type="OrthoDB" id="425354at2759"/>
<dbReference type="Proteomes" id="UP000256645">
    <property type="component" value="Unassembled WGS sequence"/>
</dbReference>
<name>A0A3D8S0L3_9HELO</name>
<dbReference type="InterPro" id="IPR053037">
    <property type="entry name" value="Pericyclase_pydY-like"/>
</dbReference>
<evidence type="ECO:0000313" key="2">
    <source>
        <dbReference type="Proteomes" id="UP000256645"/>
    </source>
</evidence>
<comment type="caution">
    <text evidence="1">The sequence shown here is derived from an EMBL/GenBank/DDBJ whole genome shotgun (WGS) entry which is preliminary data.</text>
</comment>
<dbReference type="EMBL" id="PDLM01000004">
    <property type="protein sequence ID" value="RDW79843.1"/>
    <property type="molecule type" value="Genomic_DNA"/>
</dbReference>
<accession>A0A3D8S0L3</accession>
<sequence>MQCGTALSHRTFLRRHVQQAVNVLWQLILGFRDFIIAGEYNGTRPEITIGDLSGKWLINKKLSDETAPVLELQGIGWLLRKVIGLATVTLDVRQYVGEDGNVHIDIINVATGIQGISEIRTLDWAPREHSDYIFGKQKGQSRFVNFDSGLIDDDYLRRSGYTDLRKAKDQMARHISRRIYRVKVPGP</sequence>
<proteinExistence type="predicted"/>
<evidence type="ECO:0000313" key="1">
    <source>
        <dbReference type="EMBL" id="RDW79843.1"/>
    </source>
</evidence>
<organism evidence="1 2">
    <name type="scientific">Coleophoma cylindrospora</name>
    <dbReference type="NCBI Taxonomy" id="1849047"/>
    <lineage>
        <taxon>Eukaryota</taxon>
        <taxon>Fungi</taxon>
        <taxon>Dikarya</taxon>
        <taxon>Ascomycota</taxon>
        <taxon>Pezizomycotina</taxon>
        <taxon>Leotiomycetes</taxon>
        <taxon>Helotiales</taxon>
        <taxon>Dermateaceae</taxon>
        <taxon>Coleophoma</taxon>
    </lineage>
</organism>
<dbReference type="AlphaFoldDB" id="A0A3D8S0L3"/>
<protein>
    <submittedName>
        <fullName evidence="1">Uncharacterized protein</fullName>
    </submittedName>
</protein>
<reference evidence="1 2" key="1">
    <citation type="journal article" date="2018" name="IMA Fungus">
        <title>IMA Genome-F 9: Draft genome sequence of Annulohypoxylon stygium, Aspergillus mulundensis, Berkeleyomyces basicola (syn. Thielaviopsis basicola), Ceratocystis smalleyi, two Cercospora beticola strains, Coleophoma cylindrospora, Fusarium fracticaudum, Phialophora cf. hyalina, and Morchella septimelata.</title>
        <authorList>
            <person name="Wingfield B.D."/>
            <person name="Bills G.F."/>
            <person name="Dong Y."/>
            <person name="Huang W."/>
            <person name="Nel W.J."/>
            <person name="Swalarsk-Parry B.S."/>
            <person name="Vaghefi N."/>
            <person name="Wilken P.M."/>
            <person name="An Z."/>
            <person name="de Beer Z.W."/>
            <person name="De Vos L."/>
            <person name="Chen L."/>
            <person name="Duong T.A."/>
            <person name="Gao Y."/>
            <person name="Hammerbacher A."/>
            <person name="Kikkert J.R."/>
            <person name="Li Y."/>
            <person name="Li H."/>
            <person name="Li K."/>
            <person name="Li Q."/>
            <person name="Liu X."/>
            <person name="Ma X."/>
            <person name="Naidoo K."/>
            <person name="Pethybridge S.J."/>
            <person name="Sun J."/>
            <person name="Steenkamp E.T."/>
            <person name="van der Nest M.A."/>
            <person name="van Wyk S."/>
            <person name="Wingfield M.J."/>
            <person name="Xiong C."/>
            <person name="Yue Q."/>
            <person name="Zhang X."/>
        </authorList>
    </citation>
    <scope>NUCLEOTIDE SEQUENCE [LARGE SCALE GENOMIC DNA]</scope>
    <source>
        <strain evidence="1 2">BP6252</strain>
    </source>
</reference>
<dbReference type="PANTHER" id="PTHR38115">
    <property type="entry name" value="LIPOCALIN-LIKE DOMAIN-CONTAINING PROTEIN"/>
    <property type="match status" value="1"/>
</dbReference>
<dbReference type="PANTHER" id="PTHR38115:SF1">
    <property type="entry name" value="LIPOCALIN-LIKE DOMAIN-CONTAINING PROTEIN"/>
    <property type="match status" value="1"/>
</dbReference>